<dbReference type="EMBL" id="CP061800">
    <property type="protein sequence ID" value="QTA93703.1"/>
    <property type="molecule type" value="Genomic_DNA"/>
</dbReference>
<organism evidence="3 4">
    <name type="scientific">Desulfonema magnum</name>
    <dbReference type="NCBI Taxonomy" id="45655"/>
    <lineage>
        <taxon>Bacteria</taxon>
        <taxon>Pseudomonadati</taxon>
        <taxon>Thermodesulfobacteriota</taxon>
        <taxon>Desulfobacteria</taxon>
        <taxon>Desulfobacterales</taxon>
        <taxon>Desulfococcaceae</taxon>
        <taxon>Desulfonema</taxon>
    </lineage>
</organism>
<dbReference type="RefSeq" id="WP_207680529.1">
    <property type="nucleotide sequence ID" value="NZ_CP061800.1"/>
</dbReference>
<protein>
    <recommendedName>
        <fullName evidence="2">UPF0235 protein dnm_098070</fullName>
    </recommendedName>
</protein>
<dbReference type="KEGG" id="dmm:dnm_098070"/>
<dbReference type="InterPro" id="IPR036591">
    <property type="entry name" value="YggU-like_sf"/>
</dbReference>
<dbReference type="AlphaFoldDB" id="A0A975GVZ9"/>
<dbReference type="SUPFAM" id="SSF69786">
    <property type="entry name" value="YggU-like"/>
    <property type="match status" value="1"/>
</dbReference>
<dbReference type="SMART" id="SM01152">
    <property type="entry name" value="DUF167"/>
    <property type="match status" value="1"/>
</dbReference>
<evidence type="ECO:0000313" key="3">
    <source>
        <dbReference type="EMBL" id="QTA93703.1"/>
    </source>
</evidence>
<dbReference type="PANTHER" id="PTHR13420">
    <property type="entry name" value="UPF0235 PROTEIN C15ORF40"/>
    <property type="match status" value="1"/>
</dbReference>
<keyword evidence="4" id="KW-1185">Reference proteome</keyword>
<dbReference type="NCBIfam" id="TIGR00251">
    <property type="entry name" value="DUF167 family protein"/>
    <property type="match status" value="1"/>
</dbReference>
<dbReference type="HAMAP" id="MF_00634">
    <property type="entry name" value="UPF0235"/>
    <property type="match status" value="1"/>
</dbReference>
<dbReference type="Gene3D" id="3.30.1200.10">
    <property type="entry name" value="YggU-like"/>
    <property type="match status" value="1"/>
</dbReference>
<dbReference type="PANTHER" id="PTHR13420:SF7">
    <property type="entry name" value="UPF0235 PROTEIN C15ORF40"/>
    <property type="match status" value="1"/>
</dbReference>
<evidence type="ECO:0000256" key="1">
    <source>
        <dbReference type="ARBA" id="ARBA00010364"/>
    </source>
</evidence>
<dbReference type="GO" id="GO:0005737">
    <property type="term" value="C:cytoplasm"/>
    <property type="evidence" value="ECO:0007669"/>
    <property type="project" value="TreeGrafter"/>
</dbReference>
<evidence type="ECO:0000256" key="2">
    <source>
        <dbReference type="HAMAP-Rule" id="MF_00634"/>
    </source>
</evidence>
<gene>
    <name evidence="3" type="ORF">dnm_098070</name>
</gene>
<sequence>MLFIQENSDGVMFKIFVQPKSSKNAIVGLHGDALKIKLTAPPVDGAANKMCIKYLSKCLGIPKSLIEIRSGHTGRTKQILLRYKNNNISKDEQEHLKQLIGSLIIS</sequence>
<dbReference type="Pfam" id="PF02594">
    <property type="entry name" value="DUF167"/>
    <property type="match status" value="1"/>
</dbReference>
<evidence type="ECO:0000313" key="4">
    <source>
        <dbReference type="Proteomes" id="UP000663722"/>
    </source>
</evidence>
<proteinExistence type="inferred from homology"/>
<name>A0A975GVZ9_9BACT</name>
<comment type="similarity">
    <text evidence="1 2">Belongs to the UPF0235 family.</text>
</comment>
<dbReference type="InterPro" id="IPR003746">
    <property type="entry name" value="DUF167"/>
</dbReference>
<accession>A0A975GVZ9</accession>
<dbReference type="Proteomes" id="UP000663722">
    <property type="component" value="Chromosome"/>
</dbReference>
<reference evidence="3" key="1">
    <citation type="journal article" date="2021" name="Microb. Physiol.">
        <title>Proteogenomic Insights into the Physiology of Marine, Sulfate-Reducing, Filamentous Desulfonema limicola and Desulfonema magnum.</title>
        <authorList>
            <person name="Schnaars V."/>
            <person name="Wohlbrand L."/>
            <person name="Scheve S."/>
            <person name="Hinrichs C."/>
            <person name="Reinhardt R."/>
            <person name="Rabus R."/>
        </authorList>
    </citation>
    <scope>NUCLEOTIDE SEQUENCE</scope>
    <source>
        <strain evidence="3">4be13</strain>
    </source>
</reference>